<name>A0A3P7XCY0_HAEPC</name>
<proteinExistence type="predicted"/>
<keyword evidence="2" id="KW-1185">Reference proteome</keyword>
<sequence>MPSASFRRTSFTSTESASLTVAVDNCLTSAATLNYHKITRKSALNEGTL</sequence>
<dbReference type="EMBL" id="UZAF01019804">
    <property type="protein sequence ID" value="VDO63739.1"/>
    <property type="molecule type" value="Genomic_DNA"/>
</dbReference>
<protein>
    <submittedName>
        <fullName evidence="1">Uncharacterized protein</fullName>
    </submittedName>
</protein>
<reference evidence="1 2" key="1">
    <citation type="submission" date="2018-11" db="EMBL/GenBank/DDBJ databases">
        <authorList>
            <consortium name="Pathogen Informatics"/>
        </authorList>
    </citation>
    <scope>NUCLEOTIDE SEQUENCE [LARGE SCALE GENOMIC DNA]</scope>
    <source>
        <strain evidence="1 2">MHpl1</strain>
    </source>
</reference>
<dbReference type="Proteomes" id="UP000268014">
    <property type="component" value="Unassembled WGS sequence"/>
</dbReference>
<organism evidence="1 2">
    <name type="scientific">Haemonchus placei</name>
    <name type="common">Barber's pole worm</name>
    <dbReference type="NCBI Taxonomy" id="6290"/>
    <lineage>
        <taxon>Eukaryota</taxon>
        <taxon>Metazoa</taxon>
        <taxon>Ecdysozoa</taxon>
        <taxon>Nematoda</taxon>
        <taxon>Chromadorea</taxon>
        <taxon>Rhabditida</taxon>
        <taxon>Rhabditina</taxon>
        <taxon>Rhabditomorpha</taxon>
        <taxon>Strongyloidea</taxon>
        <taxon>Trichostrongylidae</taxon>
        <taxon>Haemonchus</taxon>
    </lineage>
</organism>
<evidence type="ECO:0000313" key="2">
    <source>
        <dbReference type="Proteomes" id="UP000268014"/>
    </source>
</evidence>
<dbReference type="AlphaFoldDB" id="A0A3P7XCY0"/>
<gene>
    <name evidence="1" type="ORF">HPLM_LOCUS17167</name>
</gene>
<accession>A0A3P7XCY0</accession>
<evidence type="ECO:0000313" key="1">
    <source>
        <dbReference type="EMBL" id="VDO63739.1"/>
    </source>
</evidence>